<organism evidence="2 3">
    <name type="scientific">Candidatus Woesebacteria bacterium GW2011_GWB1_41_10</name>
    <dbReference type="NCBI Taxonomy" id="1618577"/>
    <lineage>
        <taxon>Bacteria</taxon>
        <taxon>Candidatus Woeseibacteriota</taxon>
    </lineage>
</organism>
<dbReference type="Pfam" id="PF06182">
    <property type="entry name" value="ABC2_membrane_6"/>
    <property type="match status" value="1"/>
</dbReference>
<keyword evidence="1" id="KW-1133">Transmembrane helix</keyword>
<reference evidence="2 3" key="1">
    <citation type="journal article" date="2015" name="Nature">
        <title>rRNA introns, odd ribosomes, and small enigmatic genomes across a large radiation of phyla.</title>
        <authorList>
            <person name="Brown C.T."/>
            <person name="Hug L.A."/>
            <person name="Thomas B.C."/>
            <person name="Sharon I."/>
            <person name="Castelle C.J."/>
            <person name="Singh A."/>
            <person name="Wilkins M.J."/>
            <person name="Williams K.H."/>
            <person name="Banfield J.F."/>
        </authorList>
    </citation>
    <scope>NUCLEOTIDE SEQUENCE [LARGE SCALE GENOMIC DNA]</scope>
</reference>
<evidence type="ECO:0008006" key="4">
    <source>
        <dbReference type="Google" id="ProtNLM"/>
    </source>
</evidence>
<sequence>MNKYSQIFKISFAQEFAYKVNFIMWRARNVIQVLLAYYLWSAVFADPQTTLFGYDQEKILTYVFAMILIRSLVFSARSVDVPQEISEGSLTNYLVRPIAYFKYWFVRDFSSKALNFVFSIGEFVLLAIVFRPPIFIQSNILFLFLFLITILIANYLIFVIRFIVTSITFWVPELAWGGQFLFMVIITEFLSGSIFPLDIFPILWQKIFNYLPFPYLIFFPLQVYLGKISLAETLRGILVSVFWSFGLTYILRAIWQKGLRLYDAVGR</sequence>
<evidence type="ECO:0000256" key="1">
    <source>
        <dbReference type="SAM" id="Phobius"/>
    </source>
</evidence>
<comment type="caution">
    <text evidence="2">The sequence shown here is derived from an EMBL/GenBank/DDBJ whole genome shotgun (WGS) entry which is preliminary data.</text>
</comment>
<evidence type="ECO:0000313" key="3">
    <source>
        <dbReference type="Proteomes" id="UP000033858"/>
    </source>
</evidence>
<dbReference type="Proteomes" id="UP000033858">
    <property type="component" value="Unassembled WGS sequence"/>
</dbReference>
<feature type="transmembrane region" description="Helical" evidence="1">
    <location>
        <begin position="30"/>
        <end position="47"/>
    </location>
</feature>
<keyword evidence="1" id="KW-0812">Transmembrane</keyword>
<feature type="transmembrane region" description="Helical" evidence="1">
    <location>
        <begin position="59"/>
        <end position="76"/>
    </location>
</feature>
<proteinExistence type="predicted"/>
<dbReference type="EMBL" id="LCAE01000006">
    <property type="protein sequence ID" value="KKR87319.1"/>
    <property type="molecule type" value="Genomic_DNA"/>
</dbReference>
<feature type="transmembrane region" description="Helical" evidence="1">
    <location>
        <begin position="237"/>
        <end position="255"/>
    </location>
</feature>
<dbReference type="PANTHER" id="PTHR36832:SF1">
    <property type="entry name" value="SLR1174 PROTEIN"/>
    <property type="match status" value="1"/>
</dbReference>
<accession>A0A0G0UEG6</accession>
<dbReference type="AlphaFoldDB" id="A0A0G0UEG6"/>
<feature type="transmembrane region" description="Helical" evidence="1">
    <location>
        <begin position="113"/>
        <end position="130"/>
    </location>
</feature>
<name>A0A0G0UEG6_9BACT</name>
<protein>
    <recommendedName>
        <fullName evidence="4">ABC transporter permease protein</fullName>
    </recommendedName>
</protein>
<dbReference type="PANTHER" id="PTHR36832">
    <property type="entry name" value="SLR1174 PROTEIN-RELATED"/>
    <property type="match status" value="1"/>
</dbReference>
<feature type="transmembrane region" description="Helical" evidence="1">
    <location>
        <begin position="176"/>
        <end position="195"/>
    </location>
</feature>
<gene>
    <name evidence="2" type="ORF">UU32_C0006G0021</name>
</gene>
<feature type="transmembrane region" description="Helical" evidence="1">
    <location>
        <begin position="207"/>
        <end position="225"/>
    </location>
</feature>
<keyword evidence="1" id="KW-0472">Membrane</keyword>
<evidence type="ECO:0000313" key="2">
    <source>
        <dbReference type="EMBL" id="KKR87319.1"/>
    </source>
</evidence>
<feature type="transmembrane region" description="Helical" evidence="1">
    <location>
        <begin position="142"/>
        <end position="164"/>
    </location>
</feature>
<dbReference type="InterPro" id="IPR010390">
    <property type="entry name" value="ABC-2_transporter-like"/>
</dbReference>